<evidence type="ECO:0000256" key="3">
    <source>
        <dbReference type="ARBA" id="ARBA00006345"/>
    </source>
</evidence>
<comment type="function">
    <text evidence="8">First step of mRNA capping. Converts the 5'-triphosphate end of a nascent mRNA chain into a diphosphate end.</text>
</comment>
<dbReference type="EC" id="3.6.1.74" evidence="8"/>
<dbReference type="GO" id="GO:0140818">
    <property type="term" value="F:mRNA 5'-triphosphate monophosphatase activity"/>
    <property type="evidence" value="ECO:0007669"/>
    <property type="project" value="UniProtKB-EC"/>
</dbReference>
<organism evidence="11 12">
    <name type="scientific">Podospora didyma</name>
    <dbReference type="NCBI Taxonomy" id="330526"/>
    <lineage>
        <taxon>Eukaryota</taxon>
        <taxon>Fungi</taxon>
        <taxon>Dikarya</taxon>
        <taxon>Ascomycota</taxon>
        <taxon>Pezizomycotina</taxon>
        <taxon>Sordariomycetes</taxon>
        <taxon>Sordariomycetidae</taxon>
        <taxon>Sordariales</taxon>
        <taxon>Podosporaceae</taxon>
        <taxon>Podospora</taxon>
    </lineage>
</organism>
<evidence type="ECO:0000256" key="1">
    <source>
        <dbReference type="ARBA" id="ARBA00001946"/>
    </source>
</evidence>
<keyword evidence="4 8" id="KW-0507">mRNA processing</keyword>
<dbReference type="AlphaFoldDB" id="A0AAE0NPT9"/>
<accession>A0AAE0NPT9</accession>
<dbReference type="GO" id="GO:0031533">
    <property type="term" value="C:mRNA capping enzyme complex"/>
    <property type="evidence" value="ECO:0007669"/>
    <property type="project" value="UniProtKB-UniRule"/>
</dbReference>
<dbReference type="EMBL" id="JAULSW010000004">
    <property type="protein sequence ID" value="KAK3385415.1"/>
    <property type="molecule type" value="Genomic_DNA"/>
</dbReference>
<dbReference type="InterPro" id="IPR033469">
    <property type="entry name" value="CYTH-like_dom_sf"/>
</dbReference>
<evidence type="ECO:0000256" key="8">
    <source>
        <dbReference type="RuleBase" id="RU367053"/>
    </source>
</evidence>
<gene>
    <name evidence="11" type="ORF">B0H63DRAFT_182607</name>
</gene>
<evidence type="ECO:0000256" key="7">
    <source>
        <dbReference type="ARBA" id="ARBA00047740"/>
    </source>
</evidence>
<comment type="similarity">
    <text evidence="3 8">Belongs to the fungal TPase family.</text>
</comment>
<dbReference type="GO" id="GO:0006370">
    <property type="term" value="P:7-methylguanosine mRNA capping"/>
    <property type="evidence" value="ECO:0007669"/>
    <property type="project" value="UniProtKB-UniRule"/>
</dbReference>
<evidence type="ECO:0000313" key="11">
    <source>
        <dbReference type="EMBL" id="KAK3385415.1"/>
    </source>
</evidence>
<comment type="subcellular location">
    <subcellularLocation>
        <location evidence="2 8">Nucleus</location>
    </subcellularLocation>
</comment>
<comment type="caution">
    <text evidence="11">The sequence shown here is derived from an EMBL/GenBank/DDBJ whole genome shotgun (WGS) entry which is preliminary data.</text>
</comment>
<feature type="compositionally biased region" description="Pro residues" evidence="9">
    <location>
        <begin position="308"/>
        <end position="320"/>
    </location>
</feature>
<feature type="compositionally biased region" description="Low complexity" evidence="9">
    <location>
        <begin position="189"/>
        <end position="198"/>
    </location>
</feature>
<feature type="region of interest" description="Disordered" evidence="9">
    <location>
        <begin position="1"/>
        <end position="440"/>
    </location>
</feature>
<evidence type="ECO:0000256" key="4">
    <source>
        <dbReference type="ARBA" id="ARBA00022664"/>
    </source>
</evidence>
<dbReference type="SUPFAM" id="SSF55154">
    <property type="entry name" value="CYTH-like phosphatases"/>
    <property type="match status" value="1"/>
</dbReference>
<evidence type="ECO:0000313" key="12">
    <source>
        <dbReference type="Proteomes" id="UP001285441"/>
    </source>
</evidence>
<evidence type="ECO:0000256" key="5">
    <source>
        <dbReference type="ARBA" id="ARBA00022801"/>
    </source>
</evidence>
<dbReference type="InterPro" id="IPR040343">
    <property type="entry name" value="Cet1/Ctl1"/>
</dbReference>
<comment type="catalytic activity">
    <reaction evidence="7">
        <text>a 5'-end triphospho-ribonucleoside in mRNA + H2O = a 5'-end diphospho-ribonucleoside in mRNA + phosphate + H(+)</text>
        <dbReference type="Rhea" id="RHEA:67004"/>
        <dbReference type="Rhea" id="RHEA-COMP:17164"/>
        <dbReference type="Rhea" id="RHEA-COMP:17165"/>
        <dbReference type="ChEBI" id="CHEBI:15377"/>
        <dbReference type="ChEBI" id="CHEBI:15378"/>
        <dbReference type="ChEBI" id="CHEBI:43474"/>
        <dbReference type="ChEBI" id="CHEBI:167616"/>
        <dbReference type="ChEBI" id="CHEBI:167618"/>
        <dbReference type="EC" id="3.6.1.74"/>
    </reaction>
    <physiologicalReaction direction="left-to-right" evidence="7">
        <dbReference type="Rhea" id="RHEA:67005"/>
    </physiologicalReaction>
</comment>
<comment type="subunit">
    <text evidence="8">Heterodimer. The mRNA-capping enzyme is composed of two separate chains alpha and beta, respectively a mRNA guanylyltransferase and an mRNA 5'-triphosphate monophosphatase.</text>
</comment>
<dbReference type="Proteomes" id="UP001285441">
    <property type="component" value="Unassembled WGS sequence"/>
</dbReference>
<feature type="region of interest" description="Disordered" evidence="9">
    <location>
        <begin position="492"/>
        <end position="538"/>
    </location>
</feature>
<keyword evidence="5 8" id="KW-0378">Hydrolase</keyword>
<feature type="compositionally biased region" description="Pro residues" evidence="9">
    <location>
        <begin position="522"/>
        <end position="536"/>
    </location>
</feature>
<dbReference type="PANTHER" id="PTHR28118">
    <property type="entry name" value="POLYNUCLEOTIDE 5'-TRIPHOSPHATASE-RELATED"/>
    <property type="match status" value="1"/>
</dbReference>
<feature type="compositionally biased region" description="Pro residues" evidence="9">
    <location>
        <begin position="14"/>
        <end position="29"/>
    </location>
</feature>
<feature type="compositionally biased region" description="Low complexity" evidence="9">
    <location>
        <begin position="206"/>
        <end position="230"/>
    </location>
</feature>
<keyword evidence="6 8" id="KW-0539">Nucleus</keyword>
<dbReference type="Gene3D" id="3.20.100.10">
    <property type="entry name" value="mRNA triphosphatase Cet1-like"/>
    <property type="match status" value="1"/>
</dbReference>
<feature type="compositionally biased region" description="Polar residues" evidence="9">
    <location>
        <begin position="125"/>
        <end position="135"/>
    </location>
</feature>
<evidence type="ECO:0000256" key="6">
    <source>
        <dbReference type="ARBA" id="ARBA00023242"/>
    </source>
</evidence>
<dbReference type="InterPro" id="IPR004206">
    <property type="entry name" value="mRNA_triPase_Cet1"/>
</dbReference>
<reference evidence="11" key="2">
    <citation type="submission" date="2023-06" db="EMBL/GenBank/DDBJ databases">
        <authorList>
            <consortium name="Lawrence Berkeley National Laboratory"/>
            <person name="Haridas S."/>
            <person name="Hensen N."/>
            <person name="Bonometti L."/>
            <person name="Westerberg I."/>
            <person name="Brannstrom I.O."/>
            <person name="Guillou S."/>
            <person name="Cros-Aarteil S."/>
            <person name="Calhoun S."/>
            <person name="Kuo A."/>
            <person name="Mondo S."/>
            <person name="Pangilinan J."/>
            <person name="Riley R."/>
            <person name="LaButti K."/>
            <person name="Andreopoulos B."/>
            <person name="Lipzen A."/>
            <person name="Chen C."/>
            <person name="Yanf M."/>
            <person name="Daum C."/>
            <person name="Ng V."/>
            <person name="Clum A."/>
            <person name="Steindorff A."/>
            <person name="Ohm R."/>
            <person name="Martin F."/>
            <person name="Silar P."/>
            <person name="Natvig D."/>
            <person name="Lalanne C."/>
            <person name="Gautier V."/>
            <person name="Ament-velasquez S.L."/>
            <person name="Kruys A."/>
            <person name="Hutchinson M.I."/>
            <person name="Powell A.J."/>
            <person name="Barry K."/>
            <person name="Miller A.N."/>
            <person name="Grigoriev I.V."/>
            <person name="Debuchy R."/>
            <person name="Gladieux P."/>
            <person name="Thoren M.H."/>
            <person name="Johannesson H."/>
        </authorList>
    </citation>
    <scope>NUCLEOTIDE SEQUENCE</scope>
    <source>
        <strain evidence="11">CBS 232.78</strain>
    </source>
</reference>
<feature type="compositionally biased region" description="Polar residues" evidence="9">
    <location>
        <begin position="148"/>
        <end position="160"/>
    </location>
</feature>
<evidence type="ECO:0000256" key="2">
    <source>
        <dbReference type="ARBA" id="ARBA00004123"/>
    </source>
</evidence>
<keyword evidence="12" id="KW-1185">Reference proteome</keyword>
<feature type="compositionally biased region" description="Basic and acidic residues" evidence="9">
    <location>
        <begin position="394"/>
        <end position="426"/>
    </location>
</feature>
<dbReference type="PANTHER" id="PTHR28118:SF1">
    <property type="entry name" value="POLYNUCLEOTIDE 5'-TRIPHOSPHATASE CTL1-RELATED"/>
    <property type="match status" value="1"/>
</dbReference>
<feature type="compositionally biased region" description="Low complexity" evidence="9">
    <location>
        <begin position="384"/>
        <end position="393"/>
    </location>
</feature>
<dbReference type="GO" id="GO:0004651">
    <property type="term" value="F:polynucleotide 5'-phosphatase activity"/>
    <property type="evidence" value="ECO:0007669"/>
    <property type="project" value="UniProtKB-UniRule"/>
</dbReference>
<protein>
    <recommendedName>
        <fullName evidence="8">mRNA-capping enzyme subunit beta</fullName>
        <ecNumber evidence="8">3.6.1.74</ecNumber>
    </recommendedName>
    <alternativeName>
        <fullName evidence="8">mRNA 5'-phosphatase</fullName>
    </alternativeName>
    <alternativeName>
        <fullName evidence="8">mRNA 5'-triphosphate monophosphatase</fullName>
    </alternativeName>
</protein>
<sequence>MDLRDMLNDSGPAVPAPTPSKQPPQPQPHPHPHQHQQHQQQPALPSTPIQTMPQQSFRDYGQTQPSPSSRQMSDYGINHPMSGAYSSPPPPPYQNVAGPYTSRPPPPPPLRHISPIVAPGPAASPYQQTPSSSISAAGGAYPFPPTAQTPTSPVQRQQFPPTAYHRDSYPQPSPHAGMTGPPGHASYMQGQQQQQQVPQTPPVGPPAAAQPYLQRSQSTHSTPTPTSAQSKTAHYGAPYIQHSPLVANRPLSSQMDPQRAPSLPPTPVAAPLSARQAQIVPTPGYGQPPSPYQQRLPGTAVYNHPPSQTSPPPPPHPSLPRHPSTQSIYDPHSQDSLRRSQSHGDRDRSLSVSPKTRIPSLPSSAGRPGTSVADSESRYSHNHSAAPAMPSAAEPDRSRERGVTPGKRKLEDRELRLDELEKRDVRPPPFEAANGRAGHTDTLQSHASLKRTRKRRVYPKAPVWAQTAHKFQPLSHPNVILYRAVKHAVTQVNGKSESLLGSRHASPEEKRSMAAPQAGPAGHPPTQPSTQPPMQPPVALQESALTWGPLGPWEASITNTTPQESLTKVVADFLFKYVVLSEDMGEIQSRGVQFEIEAKLGTLVDKETNKRVSMSVLSDCVVDDGHSWMAFRSSMTESQHKKYNEFLNEMVVQTHPDHPINQQNAGRVRPRVPIEYKHRREVDRFFELPAQLRDQVLPACVANPIASRKHAAKVRVTYDQKTNEVLAKIIKARIADISLHFPDCPLDCRISINLEMNWDGPISQLESNDRGTIPHRNKDRLSYTHSHYQIDLTQVTQMVPGVNNTSRQDKEHELEIEVNPQAIIDQGRRALGNEPHMYAELVEGLLNNIRVLARKAKDFT</sequence>
<name>A0AAE0NPT9_9PEZI</name>
<dbReference type="CDD" id="cd07470">
    <property type="entry name" value="CYTH-like_mRNA_RTPase"/>
    <property type="match status" value="1"/>
</dbReference>
<proteinExistence type="inferred from homology"/>
<evidence type="ECO:0000259" key="10">
    <source>
        <dbReference type="Pfam" id="PF02940"/>
    </source>
</evidence>
<keyword evidence="8" id="KW-0506">mRNA capping</keyword>
<dbReference type="InterPro" id="IPR037009">
    <property type="entry name" value="mRNA_triPase_Cet1_sf"/>
</dbReference>
<reference evidence="11" key="1">
    <citation type="journal article" date="2023" name="Mol. Phylogenet. Evol.">
        <title>Genome-scale phylogeny and comparative genomics of the fungal order Sordariales.</title>
        <authorList>
            <person name="Hensen N."/>
            <person name="Bonometti L."/>
            <person name="Westerberg I."/>
            <person name="Brannstrom I.O."/>
            <person name="Guillou S."/>
            <person name="Cros-Aarteil S."/>
            <person name="Calhoun S."/>
            <person name="Haridas S."/>
            <person name="Kuo A."/>
            <person name="Mondo S."/>
            <person name="Pangilinan J."/>
            <person name="Riley R."/>
            <person name="LaButti K."/>
            <person name="Andreopoulos B."/>
            <person name="Lipzen A."/>
            <person name="Chen C."/>
            <person name="Yan M."/>
            <person name="Daum C."/>
            <person name="Ng V."/>
            <person name="Clum A."/>
            <person name="Steindorff A."/>
            <person name="Ohm R.A."/>
            <person name="Martin F."/>
            <person name="Silar P."/>
            <person name="Natvig D.O."/>
            <person name="Lalanne C."/>
            <person name="Gautier V."/>
            <person name="Ament-Velasquez S.L."/>
            <person name="Kruys A."/>
            <person name="Hutchinson M.I."/>
            <person name="Powell A.J."/>
            <person name="Barry K."/>
            <person name="Miller A.N."/>
            <person name="Grigoriev I.V."/>
            <person name="Debuchy R."/>
            <person name="Gladieux P."/>
            <person name="Hiltunen Thoren M."/>
            <person name="Johannesson H."/>
        </authorList>
    </citation>
    <scope>NUCLEOTIDE SEQUENCE</scope>
    <source>
        <strain evidence="11">CBS 232.78</strain>
    </source>
</reference>
<feature type="compositionally biased region" description="Basic and acidic residues" evidence="9">
    <location>
        <begin position="332"/>
        <end position="349"/>
    </location>
</feature>
<dbReference type="Pfam" id="PF02940">
    <property type="entry name" value="mRNA_triPase"/>
    <property type="match status" value="1"/>
</dbReference>
<feature type="domain" description="mRNA triphosphatase Cet1-like" evidence="10">
    <location>
        <begin position="564"/>
        <end position="818"/>
    </location>
</feature>
<evidence type="ECO:0000256" key="9">
    <source>
        <dbReference type="SAM" id="MobiDB-lite"/>
    </source>
</evidence>
<comment type="cofactor">
    <cofactor evidence="1 8">
        <name>Mg(2+)</name>
        <dbReference type="ChEBI" id="CHEBI:18420"/>
    </cofactor>
</comment>
<feature type="compositionally biased region" description="Polar residues" evidence="9">
    <location>
        <begin position="43"/>
        <end position="72"/>
    </location>
</feature>